<gene>
    <name evidence="2" type="primary">Aste57867_18032</name>
    <name evidence="1" type="ORF">As57867_017970</name>
    <name evidence="2" type="ORF">ASTE57867_18032</name>
</gene>
<accession>A0A485L9N6</accession>
<protein>
    <submittedName>
        <fullName evidence="2">Aste57867_18032 protein</fullName>
    </submittedName>
</protein>
<evidence type="ECO:0000313" key="1">
    <source>
        <dbReference type="EMBL" id="KAF0690585.1"/>
    </source>
</evidence>
<reference evidence="2 3" key="1">
    <citation type="submission" date="2019-03" db="EMBL/GenBank/DDBJ databases">
        <authorList>
            <person name="Gaulin E."/>
            <person name="Dumas B."/>
        </authorList>
    </citation>
    <scope>NUCLEOTIDE SEQUENCE [LARGE SCALE GENOMIC DNA]</scope>
    <source>
        <strain evidence="2">CBS 568.67</strain>
    </source>
</reference>
<dbReference type="InterPro" id="IPR052050">
    <property type="entry name" value="SecEffector_AnkRepeat"/>
</dbReference>
<reference evidence="1" key="2">
    <citation type="submission" date="2019-06" db="EMBL/GenBank/DDBJ databases">
        <title>Genomics analysis of Aphanomyces spp. identifies a new class of oomycete effector associated with host adaptation.</title>
        <authorList>
            <person name="Gaulin E."/>
        </authorList>
    </citation>
    <scope>NUCLEOTIDE SEQUENCE</scope>
    <source>
        <strain evidence="1">CBS 578.67</strain>
    </source>
</reference>
<dbReference type="EMBL" id="CAADRA010006392">
    <property type="protein sequence ID" value="VFT94771.1"/>
    <property type="molecule type" value="Genomic_DNA"/>
</dbReference>
<dbReference type="AlphaFoldDB" id="A0A485L9N6"/>
<proteinExistence type="predicted"/>
<dbReference type="SUPFAM" id="SSF48403">
    <property type="entry name" value="Ankyrin repeat"/>
    <property type="match status" value="1"/>
</dbReference>
<dbReference type="InterPro" id="IPR036770">
    <property type="entry name" value="Ankyrin_rpt-contain_sf"/>
</dbReference>
<dbReference type="PANTHER" id="PTHR46586">
    <property type="entry name" value="ANKYRIN REPEAT-CONTAINING PROTEIN"/>
    <property type="match status" value="1"/>
</dbReference>
<dbReference type="Proteomes" id="UP000332933">
    <property type="component" value="Unassembled WGS sequence"/>
</dbReference>
<dbReference type="PANTHER" id="PTHR46586:SF3">
    <property type="entry name" value="ANKYRIN REPEAT-CONTAINING PROTEIN"/>
    <property type="match status" value="1"/>
</dbReference>
<name>A0A485L9N6_9STRA</name>
<evidence type="ECO:0000313" key="3">
    <source>
        <dbReference type="Proteomes" id="UP000332933"/>
    </source>
</evidence>
<dbReference type="EMBL" id="VJMH01006371">
    <property type="protein sequence ID" value="KAF0690585.1"/>
    <property type="molecule type" value="Genomic_DNA"/>
</dbReference>
<sequence>MPAVHASSVLCNVHLTSLISSFQDGLFEDLRKLFALRRQLQATATRSSEVNVEIEFDGHVFTLAMAPRQSSWLQKLLKLAMLQFETAWVCHVLVCVPSAATPQLVDIAAKHGDRPMLDLLHARGVRGTTDALDLAKSLPIVEYLHAHQYTCTTAAMDIAASRGALDILHFLHTARTEGCTVHAMDFAAANGHLDVLAFLHAERQEGCTRRAMELALQRRHDHVVAFLVRHHPYQSA</sequence>
<dbReference type="OrthoDB" id="77271at2759"/>
<evidence type="ECO:0000313" key="2">
    <source>
        <dbReference type="EMBL" id="VFT94771.1"/>
    </source>
</evidence>
<dbReference type="Gene3D" id="1.25.40.20">
    <property type="entry name" value="Ankyrin repeat-containing domain"/>
    <property type="match status" value="1"/>
</dbReference>
<keyword evidence="3" id="KW-1185">Reference proteome</keyword>
<organism evidence="2 3">
    <name type="scientific">Aphanomyces stellatus</name>
    <dbReference type="NCBI Taxonomy" id="120398"/>
    <lineage>
        <taxon>Eukaryota</taxon>
        <taxon>Sar</taxon>
        <taxon>Stramenopiles</taxon>
        <taxon>Oomycota</taxon>
        <taxon>Saprolegniomycetes</taxon>
        <taxon>Saprolegniales</taxon>
        <taxon>Verrucalvaceae</taxon>
        <taxon>Aphanomyces</taxon>
    </lineage>
</organism>